<feature type="region of interest" description="Disordered" evidence="7">
    <location>
        <begin position="31"/>
        <end position="68"/>
    </location>
</feature>
<evidence type="ECO:0000256" key="2">
    <source>
        <dbReference type="ARBA" id="ARBA00022676"/>
    </source>
</evidence>
<evidence type="ECO:0000313" key="12">
    <source>
        <dbReference type="Proteomes" id="UP000663852"/>
    </source>
</evidence>
<dbReference type="Proteomes" id="UP000663852">
    <property type="component" value="Unassembled WGS sequence"/>
</dbReference>
<dbReference type="PROSITE" id="PS51996">
    <property type="entry name" value="TR_MART"/>
    <property type="match status" value="1"/>
</dbReference>
<dbReference type="GO" id="GO:0106274">
    <property type="term" value="F:NAD+-protein-arginine ADP-ribosyltransferase activity"/>
    <property type="evidence" value="ECO:0007669"/>
    <property type="project" value="UniProtKB-EC"/>
</dbReference>
<evidence type="ECO:0000313" key="11">
    <source>
        <dbReference type="Proteomes" id="UP000663828"/>
    </source>
</evidence>
<evidence type="ECO:0000256" key="3">
    <source>
        <dbReference type="ARBA" id="ARBA00022679"/>
    </source>
</evidence>
<evidence type="ECO:0000256" key="7">
    <source>
        <dbReference type="SAM" id="MobiDB-lite"/>
    </source>
</evidence>
<keyword evidence="4" id="KW-0548">Nucleotidyltransferase</keyword>
<name>A0A814VLN7_ADIRI</name>
<keyword evidence="8" id="KW-0812">Transmembrane</keyword>
<dbReference type="EC" id="2.4.2.31" evidence="6"/>
<dbReference type="GO" id="GO:0016779">
    <property type="term" value="F:nucleotidyltransferase activity"/>
    <property type="evidence" value="ECO:0007669"/>
    <property type="project" value="UniProtKB-KW"/>
</dbReference>
<reference evidence="10" key="1">
    <citation type="submission" date="2021-02" db="EMBL/GenBank/DDBJ databases">
        <authorList>
            <person name="Nowell W R."/>
        </authorList>
    </citation>
    <scope>NUCLEOTIDE SEQUENCE</scope>
</reference>
<dbReference type="EMBL" id="CAJNOJ010000142">
    <property type="protein sequence ID" value="CAF1189955.1"/>
    <property type="molecule type" value="Genomic_DNA"/>
</dbReference>
<feature type="compositionally biased region" description="Polar residues" evidence="7">
    <location>
        <begin position="43"/>
        <end position="53"/>
    </location>
</feature>
<evidence type="ECO:0000256" key="1">
    <source>
        <dbReference type="ARBA" id="ARBA00009558"/>
    </source>
</evidence>
<evidence type="ECO:0000313" key="9">
    <source>
        <dbReference type="EMBL" id="CAF1117654.1"/>
    </source>
</evidence>
<dbReference type="SUPFAM" id="SSF56399">
    <property type="entry name" value="ADP-ribosylation"/>
    <property type="match status" value="1"/>
</dbReference>
<gene>
    <name evidence="10" type="ORF">EDS130_LOCUS24746</name>
    <name evidence="9" type="ORF">XAT740_LOCUS19205</name>
</gene>
<comment type="caution">
    <text evidence="10">The sequence shown here is derived from an EMBL/GenBank/DDBJ whole genome shotgun (WGS) entry which is preliminary data.</text>
</comment>
<keyword evidence="8" id="KW-0472">Membrane</keyword>
<dbReference type="InterPro" id="IPR000768">
    <property type="entry name" value="ART"/>
</dbReference>
<accession>A0A814VLN7</accession>
<keyword evidence="3 6" id="KW-0808">Transferase</keyword>
<dbReference type="EMBL" id="CAJNOR010001304">
    <property type="protein sequence ID" value="CAF1117654.1"/>
    <property type="molecule type" value="Genomic_DNA"/>
</dbReference>
<organism evidence="10 12">
    <name type="scientific">Adineta ricciae</name>
    <name type="common">Rotifer</name>
    <dbReference type="NCBI Taxonomy" id="249248"/>
    <lineage>
        <taxon>Eukaryota</taxon>
        <taxon>Metazoa</taxon>
        <taxon>Spiralia</taxon>
        <taxon>Gnathifera</taxon>
        <taxon>Rotifera</taxon>
        <taxon>Eurotatoria</taxon>
        <taxon>Bdelloidea</taxon>
        <taxon>Adinetida</taxon>
        <taxon>Adinetidae</taxon>
        <taxon>Adineta</taxon>
    </lineage>
</organism>
<comment type="similarity">
    <text evidence="1 6">Belongs to the Arg-specific ADP-ribosyltransferase family.</text>
</comment>
<evidence type="ECO:0000313" key="10">
    <source>
        <dbReference type="EMBL" id="CAF1189955.1"/>
    </source>
</evidence>
<dbReference type="Gene3D" id="3.90.176.10">
    <property type="entry name" value="Toxin ADP-ribosyltransferase, Chain A, domain 1"/>
    <property type="match status" value="1"/>
</dbReference>
<dbReference type="Pfam" id="PF01129">
    <property type="entry name" value="ART"/>
    <property type="match status" value="1"/>
</dbReference>
<keyword evidence="2 6" id="KW-0328">Glycosyltransferase</keyword>
<dbReference type="OrthoDB" id="10053231at2759"/>
<keyword evidence="11" id="KW-1185">Reference proteome</keyword>
<proteinExistence type="inferred from homology"/>
<keyword evidence="6" id="KW-0521">NADP</keyword>
<feature type="compositionally biased region" description="Basic and acidic residues" evidence="7">
    <location>
        <begin position="55"/>
        <end position="65"/>
    </location>
</feature>
<sequence>MESDMNELEYLLRRRNVHSNRDKQELCAVRKVDVEEKHVAAKSNDNARNNGQKQMKKEEDEKKSDSPNILVEIQSNSNNVETGNDKHEIIEMETIKQTNIDSKTNNQRMVDIGILHQNQQCTTNAIADIAPSSDPILEYAAEPLLPLVKACAPLSDIIHDIAFYVELALKETPEKPPDGLTVDESAAIRLYTIEWSGGHRSLYSMLNFTLKNASRENLRPYFKYMKLFITALVKLPCVPPVTVWRGVTKDLSAEFPPGTPVTWWAFSSCTTELTVLENNMYLGNEGSRTLFSVEAINGRTVREHSHFVTEDELLLLPGTHMIVQSQFSPASDLHIIHLKQVIPDEVLLEPPFEGACLYPKIERPWYRKKRFAIPICLLSLLVIAAVAIGAVLGTKSSRNILGPTCNDGVKNGDETDVDCGGSCAVQKKCADLKRCLNSYDCISSVCTVNLCQVPTCNDGVTNGNETDADCGGPCLPVKQCHDGLRCSNASDCVSSVCTSGFCQVSTCNDGVRNGDETGIDCGGSCASQKKCADYIGCFNSLDCINGICTANLCQVPTCNDGVMNGNETDVDCGGPCLPAKQCRDGLRCSNASDCVSSVCTSGFCQVPTCNDGVKNGDEIDIDCGGSCLPGKQCVDGSRFAKVSSVTYNVTNSNVYTSVPTCNDHVKNGDEIDVDCGGSCLPAKQCGDGLKCNNASDCISGVCISSVCQVPNCNDGVANGNETDIDCGGSCHSIKKCNDGEKCNGVLDCNSGVCTSNICQTPTCNDSVKNGNETGIDCGGWCASQNKCVDNAVCRNPDDCISGVCKSDICQIPTCNDGVMNGNEGDVDCGAVCLPLKPCTDLSRCRIGFDCKSGVCTSNLCQIPTCNDGVKNADETDIDCGGSCVPNKRCGELLKCINPSDCKSGICISNVCQGKFNAEQHDEYN</sequence>
<dbReference type="Proteomes" id="UP000663828">
    <property type="component" value="Unassembled WGS sequence"/>
</dbReference>
<feature type="transmembrane region" description="Helical" evidence="8">
    <location>
        <begin position="371"/>
        <end position="392"/>
    </location>
</feature>
<keyword evidence="6" id="KW-0520">NAD</keyword>
<protein>
    <recommendedName>
        <fullName evidence="6">NAD(P)(+)--arginine ADP-ribosyltransferase</fullName>
        <ecNumber evidence="6">2.4.2.31</ecNumber>
    </recommendedName>
    <alternativeName>
        <fullName evidence="6">Mono(ADP-ribosyl)transferase</fullName>
    </alternativeName>
</protein>
<evidence type="ECO:0000256" key="6">
    <source>
        <dbReference type="RuleBase" id="RU361228"/>
    </source>
</evidence>
<evidence type="ECO:0000256" key="4">
    <source>
        <dbReference type="ARBA" id="ARBA00022695"/>
    </source>
</evidence>
<evidence type="ECO:0000256" key="8">
    <source>
        <dbReference type="SAM" id="Phobius"/>
    </source>
</evidence>
<evidence type="ECO:0000256" key="5">
    <source>
        <dbReference type="ARBA" id="ARBA00047597"/>
    </source>
</evidence>
<keyword evidence="8" id="KW-1133">Transmembrane helix</keyword>
<comment type="catalytic activity">
    <reaction evidence="5 6">
        <text>L-arginyl-[protein] + NAD(+) = N(omega)-(ADP-D-ribosyl)-L-arginyl-[protein] + nicotinamide + H(+)</text>
        <dbReference type="Rhea" id="RHEA:19149"/>
        <dbReference type="Rhea" id="RHEA-COMP:10532"/>
        <dbReference type="Rhea" id="RHEA-COMP:15087"/>
        <dbReference type="ChEBI" id="CHEBI:15378"/>
        <dbReference type="ChEBI" id="CHEBI:17154"/>
        <dbReference type="ChEBI" id="CHEBI:29965"/>
        <dbReference type="ChEBI" id="CHEBI:57540"/>
        <dbReference type="ChEBI" id="CHEBI:142554"/>
        <dbReference type="EC" id="2.4.2.31"/>
    </reaction>
</comment>
<dbReference type="AlphaFoldDB" id="A0A814VLN7"/>